<reference evidence="3" key="1">
    <citation type="journal article" date="2015" name="Antonie Van Leeuwenhoek">
        <title>Comparative 16S rRNA signatures and multilocus sequence analysis for the genus Salinicola and description of Salinicola acroporae sp. nov., isolated from coral Acropora digitifera.</title>
        <authorList>
            <person name="Lepcha R.T."/>
            <person name="Poddar A."/>
            <person name="Schumann P."/>
            <person name="Das S.K."/>
        </authorList>
    </citation>
    <scope>NUCLEOTIDE SEQUENCE</scope>
    <source>
        <strain evidence="3">S4-41</strain>
    </source>
</reference>
<evidence type="ECO:0000256" key="1">
    <source>
        <dbReference type="SAM" id="MobiDB-lite"/>
    </source>
</evidence>
<gene>
    <name evidence="3" type="ORF">CUR86_00840</name>
</gene>
<feature type="transmembrane region" description="Helical" evidence="2">
    <location>
        <begin position="52"/>
        <end position="73"/>
    </location>
</feature>
<proteinExistence type="predicted"/>
<keyword evidence="2" id="KW-1133">Transmembrane helix</keyword>
<evidence type="ECO:0000313" key="4">
    <source>
        <dbReference type="Proteomes" id="UP001162135"/>
    </source>
</evidence>
<keyword evidence="2" id="KW-0812">Transmembrane</keyword>
<feature type="compositionally biased region" description="Basic residues" evidence="1">
    <location>
        <begin position="156"/>
        <end position="165"/>
    </location>
</feature>
<feature type="region of interest" description="Disordered" evidence="1">
    <location>
        <begin position="156"/>
        <end position="177"/>
    </location>
</feature>
<feature type="transmembrane region" description="Helical" evidence="2">
    <location>
        <begin position="17"/>
        <end position="40"/>
    </location>
</feature>
<accession>A0ABT6I0A8</accession>
<evidence type="ECO:0000256" key="2">
    <source>
        <dbReference type="SAM" id="Phobius"/>
    </source>
</evidence>
<dbReference type="Proteomes" id="UP001162135">
    <property type="component" value="Unassembled WGS sequence"/>
</dbReference>
<evidence type="ECO:0000313" key="3">
    <source>
        <dbReference type="EMBL" id="MDH4571148.1"/>
    </source>
</evidence>
<protein>
    <submittedName>
        <fullName evidence="3">DUF2878 domain-containing protein</fullName>
    </submittedName>
</protein>
<keyword evidence="2" id="KW-0472">Membrane</keyword>
<dbReference type="InterPro" id="IPR021306">
    <property type="entry name" value="DUF2878"/>
</dbReference>
<dbReference type="RefSeq" id="WP_110717351.1">
    <property type="nucleotide sequence ID" value="NZ_PGFS01000001.1"/>
</dbReference>
<feature type="transmembrane region" description="Helical" evidence="2">
    <location>
        <begin position="106"/>
        <end position="128"/>
    </location>
</feature>
<feature type="transmembrane region" description="Helical" evidence="2">
    <location>
        <begin position="79"/>
        <end position="99"/>
    </location>
</feature>
<name>A0ABT6I0A8_9GAMM</name>
<sequence>MTRGGALAVNTLLFQGGWFLCVLGGSPWAIVATPLILLVHWRWLARPGEWRWWLGLLLVGIVVDGSLVVAGGIEMEGSLPIWLWALWPLFATTLHHCLSWLWRYRILAITCGALGGPLSYLSGAALAGVEIRSWALAIEAIVWAGLCAGLAQHLGSRRAPGHRRPAAGLSRDDADQE</sequence>
<dbReference type="EMBL" id="PGFS01000001">
    <property type="protein sequence ID" value="MDH4571148.1"/>
    <property type="molecule type" value="Genomic_DNA"/>
</dbReference>
<comment type="caution">
    <text evidence="3">The sequence shown here is derived from an EMBL/GenBank/DDBJ whole genome shotgun (WGS) entry which is preliminary data.</text>
</comment>
<organism evidence="3 4">
    <name type="scientific">Salinicola acroporae</name>
    <dbReference type="NCBI Taxonomy" id="1541440"/>
    <lineage>
        <taxon>Bacteria</taxon>
        <taxon>Pseudomonadati</taxon>
        <taxon>Pseudomonadota</taxon>
        <taxon>Gammaproteobacteria</taxon>
        <taxon>Oceanospirillales</taxon>
        <taxon>Halomonadaceae</taxon>
        <taxon>Salinicola</taxon>
    </lineage>
</organism>
<reference evidence="3" key="2">
    <citation type="submission" date="2017-11" db="EMBL/GenBank/DDBJ databases">
        <authorList>
            <person name="Das S.K."/>
        </authorList>
    </citation>
    <scope>NUCLEOTIDE SEQUENCE</scope>
    <source>
        <strain evidence="3">S4-41</strain>
    </source>
</reference>
<keyword evidence="4" id="KW-1185">Reference proteome</keyword>
<dbReference type="Pfam" id="PF11086">
    <property type="entry name" value="DUF2878"/>
    <property type="match status" value="1"/>
</dbReference>
<feature type="transmembrane region" description="Helical" evidence="2">
    <location>
        <begin position="134"/>
        <end position="154"/>
    </location>
</feature>